<feature type="domain" description="HTH cro/C1-type" evidence="1">
    <location>
        <begin position="7"/>
        <end position="62"/>
    </location>
</feature>
<dbReference type="PATRIC" id="fig|1122241.3.peg.2826"/>
<sequence>MAIKCLLSTIMGAKRLKMTEVAEGAGLARSTVFGLYHDKVTKVDYAVLDKLCSFLNCQPGDLLVYVPEKDSQS</sequence>
<evidence type="ECO:0000313" key="2">
    <source>
        <dbReference type="EMBL" id="KYH31127.1"/>
    </source>
</evidence>
<dbReference type="GO" id="GO:0003677">
    <property type="term" value="F:DNA binding"/>
    <property type="evidence" value="ECO:0007669"/>
    <property type="project" value="InterPro"/>
</dbReference>
<proteinExistence type="predicted"/>
<dbReference type="Pfam" id="PF13443">
    <property type="entry name" value="HTH_26"/>
    <property type="match status" value="1"/>
</dbReference>
<dbReference type="PANTHER" id="PTHR37301:SF1">
    <property type="entry name" value="DNA-BINDING PROTEIN"/>
    <property type="match status" value="1"/>
</dbReference>
<gene>
    <name evidence="2" type="ORF">MOMUL_26600</name>
</gene>
<evidence type="ECO:0000313" key="3">
    <source>
        <dbReference type="Proteomes" id="UP000075670"/>
    </source>
</evidence>
<reference evidence="2 3" key="1">
    <citation type="submission" date="2016-02" db="EMBL/GenBank/DDBJ databases">
        <title>Genome sequence of Moorella mulderi DSM 14980.</title>
        <authorList>
            <person name="Poehlein A."/>
            <person name="Daniel R."/>
        </authorList>
    </citation>
    <scope>NUCLEOTIDE SEQUENCE [LARGE SCALE GENOMIC DNA]</scope>
    <source>
        <strain evidence="2 3">DSM 14980</strain>
    </source>
</reference>
<dbReference type="PANTHER" id="PTHR37301">
    <property type="entry name" value="DNA-BINDING PROTEIN-RELATED"/>
    <property type="match status" value="1"/>
</dbReference>
<dbReference type="InterPro" id="IPR001387">
    <property type="entry name" value="Cro/C1-type_HTH"/>
</dbReference>
<organism evidence="2 3">
    <name type="scientific">Moorella mulderi DSM 14980</name>
    <dbReference type="NCBI Taxonomy" id="1122241"/>
    <lineage>
        <taxon>Bacteria</taxon>
        <taxon>Bacillati</taxon>
        <taxon>Bacillota</taxon>
        <taxon>Clostridia</taxon>
        <taxon>Neomoorellales</taxon>
        <taxon>Neomoorellaceae</taxon>
        <taxon>Neomoorella</taxon>
    </lineage>
</organism>
<dbReference type="InterPro" id="IPR010982">
    <property type="entry name" value="Lambda_DNA-bd_dom_sf"/>
</dbReference>
<dbReference type="Proteomes" id="UP000075670">
    <property type="component" value="Unassembled WGS sequence"/>
</dbReference>
<dbReference type="EMBL" id="LTBC01000015">
    <property type="protein sequence ID" value="KYH31127.1"/>
    <property type="molecule type" value="Genomic_DNA"/>
</dbReference>
<dbReference type="OrthoDB" id="9805309at2"/>
<comment type="caution">
    <text evidence="2">The sequence shown here is derived from an EMBL/GenBank/DDBJ whole genome shotgun (WGS) entry which is preliminary data.</text>
</comment>
<keyword evidence="3" id="KW-1185">Reference proteome</keyword>
<accession>A0A151AUQ0</accession>
<dbReference type="Gene3D" id="1.10.260.40">
    <property type="entry name" value="lambda repressor-like DNA-binding domains"/>
    <property type="match status" value="1"/>
</dbReference>
<dbReference type="PROSITE" id="PS50943">
    <property type="entry name" value="HTH_CROC1"/>
    <property type="match status" value="1"/>
</dbReference>
<name>A0A151AUQ0_9FIRM</name>
<dbReference type="AlphaFoldDB" id="A0A151AUQ0"/>
<protein>
    <recommendedName>
        <fullName evidence="1">HTH cro/C1-type domain-containing protein</fullName>
    </recommendedName>
</protein>
<evidence type="ECO:0000259" key="1">
    <source>
        <dbReference type="PROSITE" id="PS50943"/>
    </source>
</evidence>
<dbReference type="SUPFAM" id="SSF47413">
    <property type="entry name" value="lambda repressor-like DNA-binding domains"/>
    <property type="match status" value="1"/>
</dbReference>